<dbReference type="Pfam" id="PF20167">
    <property type="entry name" value="Transposase_32"/>
    <property type="match status" value="1"/>
</dbReference>
<sequence>MAALLRKRKGKAVATTSEAPRFKTLYHESHYDKFFVAIEVFPKSRIKIDDDALSPISAQINQRKWQRLTKPFLTANNNLRLNEVLACLCVEGAQWVRHPDGRPHFLRRIDLQPMASGWYEFVCRSIMPTTNRSEVNVEWAMLIHAIIIGEDIQVDEIIEEQMYKFVNKTNTRSKLPFPSVIALLCKEAKQQQNLPPDFMANFNNTMAAMQQHYDQRRDAFQQKFDDAQEENRWNFGTINQRLNQMDDQQSFLCYSHQMANESMLFPYQNNTRQMGEMEQQGIPVTMANLKIHRNREEEMRQERMRYEKVLEEAAAQKAKEQNKGKARGVKEDYDDEETDEEGGEWRVN</sequence>
<keyword evidence="4" id="KW-1185">Reference proteome</keyword>
<dbReference type="EMBL" id="JASCZI010211703">
    <property type="protein sequence ID" value="MED6196042.1"/>
    <property type="molecule type" value="Genomic_DNA"/>
</dbReference>
<evidence type="ECO:0000313" key="3">
    <source>
        <dbReference type="EMBL" id="MED6196042.1"/>
    </source>
</evidence>
<reference evidence="3 4" key="1">
    <citation type="journal article" date="2023" name="Plants (Basel)">
        <title>Bridging the Gap: Combining Genomics and Transcriptomics Approaches to Understand Stylosanthes scabra, an Orphan Legume from the Brazilian Caatinga.</title>
        <authorList>
            <person name="Ferreira-Neto J.R.C."/>
            <person name="da Silva M.D."/>
            <person name="Binneck E."/>
            <person name="de Melo N.F."/>
            <person name="da Silva R.H."/>
            <person name="de Melo A.L.T.M."/>
            <person name="Pandolfi V."/>
            <person name="Bustamante F.O."/>
            <person name="Brasileiro-Vidal A.C."/>
            <person name="Benko-Iseppon A.M."/>
        </authorList>
    </citation>
    <scope>NUCLEOTIDE SEQUENCE [LARGE SCALE GENOMIC DNA]</scope>
    <source>
        <tissue evidence="3">Leaves</tissue>
    </source>
</reference>
<protein>
    <recommendedName>
        <fullName evidence="2">Putative plant transposon protein domain-containing protein</fullName>
    </recommendedName>
</protein>
<name>A0ABU6XDH7_9FABA</name>
<comment type="caution">
    <text evidence="3">The sequence shown here is derived from an EMBL/GenBank/DDBJ whole genome shotgun (WGS) entry which is preliminary data.</text>
</comment>
<evidence type="ECO:0000313" key="4">
    <source>
        <dbReference type="Proteomes" id="UP001341840"/>
    </source>
</evidence>
<accession>A0ABU6XDH7</accession>
<dbReference type="InterPro" id="IPR046796">
    <property type="entry name" value="Transposase_32_dom"/>
</dbReference>
<feature type="compositionally biased region" description="Acidic residues" evidence="1">
    <location>
        <begin position="332"/>
        <end position="342"/>
    </location>
</feature>
<feature type="compositionally biased region" description="Basic and acidic residues" evidence="1">
    <location>
        <begin position="317"/>
        <end position="331"/>
    </location>
</feature>
<feature type="region of interest" description="Disordered" evidence="1">
    <location>
        <begin position="313"/>
        <end position="348"/>
    </location>
</feature>
<gene>
    <name evidence="3" type="ORF">PIB30_043548</name>
</gene>
<proteinExistence type="predicted"/>
<dbReference type="Proteomes" id="UP001341840">
    <property type="component" value="Unassembled WGS sequence"/>
</dbReference>
<feature type="domain" description="Putative plant transposon protein" evidence="2">
    <location>
        <begin position="57"/>
        <end position="189"/>
    </location>
</feature>
<organism evidence="3 4">
    <name type="scientific">Stylosanthes scabra</name>
    <dbReference type="NCBI Taxonomy" id="79078"/>
    <lineage>
        <taxon>Eukaryota</taxon>
        <taxon>Viridiplantae</taxon>
        <taxon>Streptophyta</taxon>
        <taxon>Embryophyta</taxon>
        <taxon>Tracheophyta</taxon>
        <taxon>Spermatophyta</taxon>
        <taxon>Magnoliopsida</taxon>
        <taxon>eudicotyledons</taxon>
        <taxon>Gunneridae</taxon>
        <taxon>Pentapetalae</taxon>
        <taxon>rosids</taxon>
        <taxon>fabids</taxon>
        <taxon>Fabales</taxon>
        <taxon>Fabaceae</taxon>
        <taxon>Papilionoideae</taxon>
        <taxon>50 kb inversion clade</taxon>
        <taxon>dalbergioids sensu lato</taxon>
        <taxon>Dalbergieae</taxon>
        <taxon>Pterocarpus clade</taxon>
        <taxon>Stylosanthes</taxon>
    </lineage>
</organism>
<evidence type="ECO:0000259" key="2">
    <source>
        <dbReference type="Pfam" id="PF20167"/>
    </source>
</evidence>
<evidence type="ECO:0000256" key="1">
    <source>
        <dbReference type="SAM" id="MobiDB-lite"/>
    </source>
</evidence>